<keyword evidence="6" id="KW-0175">Coiled coil</keyword>
<dbReference type="InterPro" id="IPR038763">
    <property type="entry name" value="DHH_sf"/>
</dbReference>
<dbReference type="InterPro" id="IPR041122">
    <property type="entry name" value="RecJ_OB"/>
</dbReference>
<evidence type="ECO:0000256" key="2">
    <source>
        <dbReference type="ARBA" id="ARBA00019841"/>
    </source>
</evidence>
<dbReference type="FunFam" id="3.90.1640.30:FF:000001">
    <property type="entry name" value="Single-stranded-DNA-specific exonuclease RecJ"/>
    <property type="match status" value="1"/>
</dbReference>
<dbReference type="Pfam" id="PF02272">
    <property type="entry name" value="DHHA1"/>
    <property type="match status" value="1"/>
</dbReference>
<dbReference type="Pfam" id="PF17768">
    <property type="entry name" value="RecJ_OB"/>
    <property type="match status" value="1"/>
</dbReference>
<dbReference type="KEGG" id="cjap:GWK36_08735"/>
<dbReference type="GO" id="GO:0003676">
    <property type="term" value="F:nucleic acid binding"/>
    <property type="evidence" value="ECO:0007669"/>
    <property type="project" value="InterPro"/>
</dbReference>
<dbReference type="Gene3D" id="3.90.1640.30">
    <property type="match status" value="1"/>
</dbReference>
<dbReference type="RefSeq" id="WP_166272569.1">
    <property type="nucleotide sequence ID" value="NZ_CP048029.1"/>
</dbReference>
<evidence type="ECO:0000256" key="3">
    <source>
        <dbReference type="ARBA" id="ARBA00022722"/>
    </source>
</evidence>
<dbReference type="Gene3D" id="3.10.310.30">
    <property type="match status" value="1"/>
</dbReference>
<dbReference type="InterPro" id="IPR003156">
    <property type="entry name" value="DHHA1_dom"/>
</dbReference>
<evidence type="ECO:0000256" key="5">
    <source>
        <dbReference type="ARBA" id="ARBA00022839"/>
    </source>
</evidence>
<evidence type="ECO:0000256" key="4">
    <source>
        <dbReference type="ARBA" id="ARBA00022801"/>
    </source>
</evidence>
<proteinExistence type="inferred from homology"/>
<dbReference type="GO" id="GO:0006281">
    <property type="term" value="P:DNA repair"/>
    <property type="evidence" value="ECO:0007669"/>
    <property type="project" value="InterPro"/>
</dbReference>
<evidence type="ECO:0000256" key="1">
    <source>
        <dbReference type="ARBA" id="ARBA00005915"/>
    </source>
</evidence>
<accession>A0A6G7VHA1</accession>
<dbReference type="EMBL" id="CP048029">
    <property type="protein sequence ID" value="QIK39167.1"/>
    <property type="molecule type" value="Genomic_DNA"/>
</dbReference>
<gene>
    <name evidence="10" type="primary">recJ</name>
    <name evidence="10" type="ORF">GWK36_08735</name>
</gene>
<dbReference type="PANTHER" id="PTHR30255:SF2">
    <property type="entry name" value="SINGLE-STRANDED-DNA-SPECIFIC EXONUCLEASE RECJ"/>
    <property type="match status" value="1"/>
</dbReference>
<dbReference type="GO" id="GO:0008409">
    <property type="term" value="F:5'-3' exonuclease activity"/>
    <property type="evidence" value="ECO:0007669"/>
    <property type="project" value="InterPro"/>
</dbReference>
<comment type="similarity">
    <text evidence="1">Belongs to the RecJ family.</text>
</comment>
<feature type="coiled-coil region" evidence="6">
    <location>
        <begin position="311"/>
        <end position="338"/>
    </location>
</feature>
<dbReference type="InterPro" id="IPR004610">
    <property type="entry name" value="RecJ"/>
</dbReference>
<sequence length="573" mass="62461">MTTIRIRRLSAAPILARTPDELIVRLYAHRGIYDPATATLDLEALIPPDALHGLESAVEHLVEQIRRGGHLLVVGDYDADGATGSALAVRGLRALGAERVSFLVPSRFTNGYGLSPQIIDVALDQRADLLLTVDNGTSSHAAIAYANDLGLPVVVTDHHLVSGCLPEAAAIVNPNQPSCAFPSKHLAGVGVVFYLLAALRRRLRALGWFGAGRPEPNLADLLDLVAVGTIADVVMLDRNNRILVEHGLRRIRAGRCRPGILALFELSGRDHTRTTAADLAFYIAPRLNAAGRLSDMSLGLECLLTDDPDKARALAQRLDALNRERKALEAEMRAQAEVLVKALRFDDETLPPALCLFGEDWHQGIAGIIAGRIRDRYHRPTIAFASGGDGRLRGSGRSIEALHLRDALAWVDQRSPGLIERFGGHAMAAGLTLHMDQLDTFRLAFAEAVRLQFGDTPPMPELLSDGVLPPELLTLETAEALRLAGPWGKGFPEPCFDGAFEVLDRGIMGESHLRLRVMLPNGQPVEAVGFRLGEHLERAQGRVHLVYRLEANRYQETTRLRLLIDHLAVEGVH</sequence>
<keyword evidence="5 10" id="KW-0269">Exonuclease</keyword>
<dbReference type="InterPro" id="IPR051673">
    <property type="entry name" value="SSDNA_exonuclease_RecJ"/>
</dbReference>
<dbReference type="Pfam" id="PF01368">
    <property type="entry name" value="DHH"/>
    <property type="match status" value="1"/>
</dbReference>
<feature type="domain" description="DDH" evidence="7">
    <location>
        <begin position="71"/>
        <end position="229"/>
    </location>
</feature>
<dbReference type="Proteomes" id="UP000502699">
    <property type="component" value="Chromosome"/>
</dbReference>
<keyword evidence="4" id="KW-0378">Hydrolase</keyword>
<reference evidence="11" key="1">
    <citation type="submission" date="2020-01" db="EMBL/GenBank/DDBJ databases">
        <title>Caldichromatium gen. nov., sp. nov., a thermophilic purple sulfur bacterium member of the family Chromatiaceae isolated from Nakabusa hot spring, Japan.</title>
        <authorList>
            <person name="Saini M.K."/>
            <person name="Hanada S."/>
            <person name="Tank M."/>
        </authorList>
    </citation>
    <scope>NUCLEOTIDE SEQUENCE [LARGE SCALE GENOMIC DNA]</scope>
    <source>
        <strain evidence="11">No.7</strain>
    </source>
</reference>
<name>A0A6G7VHA1_9GAMM</name>
<dbReference type="SUPFAM" id="SSF64182">
    <property type="entry name" value="DHH phosphoesterases"/>
    <property type="match status" value="1"/>
</dbReference>
<evidence type="ECO:0000259" key="7">
    <source>
        <dbReference type="Pfam" id="PF01368"/>
    </source>
</evidence>
<evidence type="ECO:0000313" key="11">
    <source>
        <dbReference type="Proteomes" id="UP000502699"/>
    </source>
</evidence>
<dbReference type="NCBIfam" id="TIGR00644">
    <property type="entry name" value="recJ"/>
    <property type="match status" value="1"/>
</dbReference>
<dbReference type="InterPro" id="IPR001667">
    <property type="entry name" value="DDH_dom"/>
</dbReference>
<feature type="domain" description="DHHA1" evidence="8">
    <location>
        <begin position="355"/>
        <end position="449"/>
    </location>
</feature>
<keyword evidence="3" id="KW-0540">Nuclease</keyword>
<feature type="domain" description="RecJ OB" evidence="9">
    <location>
        <begin position="465"/>
        <end position="565"/>
    </location>
</feature>
<organism evidence="10 11">
    <name type="scientific">Caldichromatium japonicum</name>
    <dbReference type="NCBI Taxonomy" id="2699430"/>
    <lineage>
        <taxon>Bacteria</taxon>
        <taxon>Pseudomonadati</taxon>
        <taxon>Pseudomonadota</taxon>
        <taxon>Gammaproteobacteria</taxon>
        <taxon>Chromatiales</taxon>
        <taxon>Chromatiaceae</taxon>
        <taxon>Caldichromatium</taxon>
    </lineage>
</organism>
<dbReference type="PANTHER" id="PTHR30255">
    <property type="entry name" value="SINGLE-STRANDED-DNA-SPECIFIC EXONUCLEASE RECJ"/>
    <property type="match status" value="1"/>
</dbReference>
<evidence type="ECO:0000259" key="9">
    <source>
        <dbReference type="Pfam" id="PF17768"/>
    </source>
</evidence>
<evidence type="ECO:0000313" key="10">
    <source>
        <dbReference type="EMBL" id="QIK39167.1"/>
    </source>
</evidence>
<dbReference type="GO" id="GO:0006310">
    <property type="term" value="P:DNA recombination"/>
    <property type="evidence" value="ECO:0007669"/>
    <property type="project" value="InterPro"/>
</dbReference>
<evidence type="ECO:0000256" key="6">
    <source>
        <dbReference type="SAM" id="Coils"/>
    </source>
</evidence>
<dbReference type="AlphaFoldDB" id="A0A6G7VHA1"/>
<keyword evidence="11" id="KW-1185">Reference proteome</keyword>
<protein>
    <recommendedName>
        <fullName evidence="2">Single-stranded-DNA-specific exonuclease RecJ</fullName>
    </recommendedName>
</protein>
<evidence type="ECO:0000259" key="8">
    <source>
        <dbReference type="Pfam" id="PF02272"/>
    </source>
</evidence>